<name>A0A9P1NN13_9PROT</name>
<evidence type="ECO:0000313" key="1">
    <source>
        <dbReference type="EMBL" id="CCC99226.1"/>
    </source>
</evidence>
<organism evidence="1 2">
    <name type="scientific">Azospirillum baldaniorum</name>
    <dbReference type="NCBI Taxonomy" id="1064539"/>
    <lineage>
        <taxon>Bacteria</taxon>
        <taxon>Pseudomonadati</taxon>
        <taxon>Pseudomonadota</taxon>
        <taxon>Alphaproteobacteria</taxon>
        <taxon>Rhodospirillales</taxon>
        <taxon>Azospirillaceae</taxon>
        <taxon>Azospirillum</taxon>
    </lineage>
</organism>
<dbReference type="EMBL" id="HE577327">
    <property type="protein sequence ID" value="CCC99226.1"/>
    <property type="molecule type" value="Genomic_DNA"/>
</dbReference>
<keyword evidence="2" id="KW-1185">Reference proteome</keyword>
<dbReference type="RefSeq" id="WP_014241405.1">
    <property type="nucleotide sequence ID" value="NC_016617.1"/>
</dbReference>
<accession>A0A9P1NN13</accession>
<dbReference type="KEGG" id="abs:AZOBR_180296"/>
<dbReference type="Proteomes" id="UP000007319">
    <property type="component" value="Chromosome"/>
</dbReference>
<sequence>MFAHFPLSVGVSTVADILPELPAPPAWITRGPGGDGFVELADALLAARGTVR</sequence>
<protein>
    <submittedName>
        <fullName evidence="1">Uncharacterized protein</fullName>
    </submittedName>
</protein>
<gene>
    <name evidence="1" type="ORF">AZOBR_180296</name>
</gene>
<proteinExistence type="predicted"/>
<dbReference type="AlphaFoldDB" id="A0A9P1NN13"/>
<evidence type="ECO:0000313" key="2">
    <source>
        <dbReference type="Proteomes" id="UP000007319"/>
    </source>
</evidence>
<reference evidence="1 2" key="1">
    <citation type="journal article" date="2011" name="PLoS Genet.">
        <title>Azospirillum genomes reveal transition of bacteria from aquatic to terrestrial environments.</title>
        <authorList>
            <person name="Wisniewski-Dye F."/>
            <person name="Borziak K."/>
            <person name="Khalsa-Moyers G."/>
            <person name="Alexandre G."/>
            <person name="Sukharnikov L.O."/>
            <person name="Wuichet K."/>
            <person name="Hurst G.B."/>
            <person name="McDonald W.H."/>
            <person name="Robertson J.S."/>
            <person name="Barbe V."/>
            <person name="Calteau A."/>
            <person name="Rouy Z."/>
            <person name="Mangenot S."/>
            <person name="Prigent-Combaret C."/>
            <person name="Normand P."/>
            <person name="Boyer M."/>
            <person name="Siguier P."/>
            <person name="Dessaux Y."/>
            <person name="Elmerich C."/>
            <person name="Condemine G."/>
            <person name="Krishnen G."/>
            <person name="Kennedy I."/>
            <person name="Paterson A.H."/>
            <person name="Gonzalez V."/>
            <person name="Mavingui P."/>
            <person name="Zhulin I.B."/>
        </authorList>
    </citation>
    <scope>NUCLEOTIDE SEQUENCE [LARGE SCALE GENOMIC DNA]</scope>
    <source>
        <strain evidence="1 2">Sp245</strain>
    </source>
</reference>